<sequence length="186" mass="20544">MTLERNAADDGSLVVRGDIPKTECMQTLQIGYLHAVAAAAGCSLQPHHQDYRGIDWDVTHGASLHLSEEKEATIKVQLKATTQYPLPPDGEDFALTLSNRHLRKLNYQNPSIPRLLVAMLTPADMAEWVKADHALTELRRCCYWVNLAGVQLSGKDRTTIRIPAEQIFDDVALCEIMIRVGAGGTP</sequence>
<reference evidence="3" key="1">
    <citation type="journal article" date="2019" name="Int. J. Syst. Evol. Microbiol.">
        <title>The Global Catalogue of Microorganisms (GCM) 10K type strain sequencing project: providing services to taxonomists for standard genome sequencing and annotation.</title>
        <authorList>
            <consortium name="The Broad Institute Genomics Platform"/>
            <consortium name="The Broad Institute Genome Sequencing Center for Infectious Disease"/>
            <person name="Wu L."/>
            <person name="Ma J."/>
        </authorList>
    </citation>
    <scope>NUCLEOTIDE SEQUENCE [LARGE SCALE GENOMIC DNA]</scope>
    <source>
        <strain evidence="3">CGMCC 4.7132</strain>
    </source>
</reference>
<accession>A0ABV9CQ17</accession>
<protein>
    <submittedName>
        <fullName evidence="2">DUF4365 domain-containing protein</fullName>
    </submittedName>
</protein>
<proteinExistence type="predicted"/>
<dbReference type="EMBL" id="JBHSFP010000024">
    <property type="protein sequence ID" value="MFC4534604.1"/>
    <property type="molecule type" value="Genomic_DNA"/>
</dbReference>
<evidence type="ECO:0000313" key="3">
    <source>
        <dbReference type="Proteomes" id="UP001596004"/>
    </source>
</evidence>
<gene>
    <name evidence="2" type="ORF">ACFO60_27935</name>
</gene>
<feature type="domain" description="DUF4365" evidence="1">
    <location>
        <begin position="31"/>
        <end position="177"/>
    </location>
</feature>
<dbReference type="Pfam" id="PF14280">
    <property type="entry name" value="DUF4365"/>
    <property type="match status" value="1"/>
</dbReference>
<evidence type="ECO:0000259" key="1">
    <source>
        <dbReference type="Pfam" id="PF14280"/>
    </source>
</evidence>
<dbReference type="Proteomes" id="UP001596004">
    <property type="component" value="Unassembled WGS sequence"/>
</dbReference>
<keyword evidence="3" id="KW-1185">Reference proteome</keyword>
<comment type="caution">
    <text evidence="2">The sequence shown here is derived from an EMBL/GenBank/DDBJ whole genome shotgun (WGS) entry which is preliminary data.</text>
</comment>
<organism evidence="2 3">
    <name type="scientific">Sphaerisporangium dianthi</name>
    <dbReference type="NCBI Taxonomy" id="1436120"/>
    <lineage>
        <taxon>Bacteria</taxon>
        <taxon>Bacillati</taxon>
        <taxon>Actinomycetota</taxon>
        <taxon>Actinomycetes</taxon>
        <taxon>Streptosporangiales</taxon>
        <taxon>Streptosporangiaceae</taxon>
        <taxon>Sphaerisporangium</taxon>
    </lineage>
</organism>
<dbReference type="InterPro" id="IPR025375">
    <property type="entry name" value="DUF4365"/>
</dbReference>
<name>A0ABV9CQ17_9ACTN</name>
<dbReference type="RefSeq" id="WP_380845576.1">
    <property type="nucleotide sequence ID" value="NZ_JBHSFP010000024.1"/>
</dbReference>
<evidence type="ECO:0000313" key="2">
    <source>
        <dbReference type="EMBL" id="MFC4534604.1"/>
    </source>
</evidence>